<keyword evidence="1" id="KW-0812">Transmembrane</keyword>
<dbReference type="EMBL" id="CP002062">
    <property type="protein sequence ID" value="ADJ13942.1"/>
    <property type="molecule type" value="Genomic_DNA"/>
</dbReference>
<dbReference type="Proteomes" id="UP000011645">
    <property type="component" value="Unassembled WGS sequence"/>
</dbReference>
<keyword evidence="1" id="KW-1133">Transmembrane helix</keyword>
<dbReference type="Proteomes" id="UP000000390">
    <property type="component" value="Chromosome"/>
</dbReference>
<gene>
    <name evidence="2" type="ordered locus">HacjB3_02745</name>
    <name evidence="3" type="ORF">C497_16572</name>
</gene>
<keyword evidence="1" id="KW-0472">Membrane</keyword>
<evidence type="ECO:0000313" key="5">
    <source>
        <dbReference type="Proteomes" id="UP000011645"/>
    </source>
</evidence>
<dbReference type="AlphaFoldDB" id="D8J6R5"/>
<evidence type="ECO:0000313" key="2">
    <source>
        <dbReference type="EMBL" id="ADJ13942.1"/>
    </source>
</evidence>
<dbReference type="EMBL" id="AOHV01000042">
    <property type="protein sequence ID" value="ELY34014.1"/>
    <property type="molecule type" value="Genomic_DNA"/>
</dbReference>
<protein>
    <submittedName>
        <fullName evidence="2">Uncharacterized protein</fullName>
    </submittedName>
</protein>
<dbReference type="HOGENOM" id="CLU_3263674_0_0_2"/>
<proteinExistence type="predicted"/>
<reference evidence="2 4" key="1">
    <citation type="journal article" date="2010" name="J. Bacteriol.">
        <title>Complete genome sequence of Halalkalicoccus jeotgali B3(T), an extremely halophilic archaeon.</title>
        <authorList>
            <person name="Roh S.W."/>
            <person name="Nam Y.D."/>
            <person name="Nam S.H."/>
            <person name="Choi S.H."/>
            <person name="Park H.S."/>
            <person name="Bae J.W."/>
        </authorList>
    </citation>
    <scope>NUCLEOTIDE SEQUENCE [LARGE SCALE GENOMIC DNA]</scope>
    <source>
        <strain evidence="2">B3</strain>
        <strain evidence="4">DSM 18796 / CECT 7217 / JCM 14584 / KCTC 4019 / B3</strain>
    </source>
</reference>
<evidence type="ECO:0000313" key="3">
    <source>
        <dbReference type="EMBL" id="ELY34014.1"/>
    </source>
</evidence>
<keyword evidence="5" id="KW-1185">Reference proteome</keyword>
<evidence type="ECO:0000313" key="4">
    <source>
        <dbReference type="Proteomes" id="UP000000390"/>
    </source>
</evidence>
<name>D8J6R5_HALJB</name>
<organism evidence="2 4">
    <name type="scientific">Halalkalicoccus jeotgali (strain DSM 18796 / CECT 7217 / JCM 14584 / KCTC 4019 / B3)</name>
    <dbReference type="NCBI Taxonomy" id="795797"/>
    <lineage>
        <taxon>Archaea</taxon>
        <taxon>Methanobacteriati</taxon>
        <taxon>Methanobacteriota</taxon>
        <taxon>Stenosarchaea group</taxon>
        <taxon>Halobacteria</taxon>
        <taxon>Halobacteriales</taxon>
        <taxon>Halococcaceae</taxon>
        <taxon>Halalkalicoccus</taxon>
    </lineage>
</organism>
<evidence type="ECO:0000256" key="1">
    <source>
        <dbReference type="SAM" id="Phobius"/>
    </source>
</evidence>
<accession>D8J6R5</accession>
<sequence>MYHELHEIWDRIEIPVKIIGALIVAALLLAIAEVQSIPILL</sequence>
<dbReference type="KEGG" id="hje:HacjB3_02745"/>
<feature type="transmembrane region" description="Helical" evidence="1">
    <location>
        <begin position="12"/>
        <end position="32"/>
    </location>
</feature>
<reference evidence="3 5" key="2">
    <citation type="journal article" date="2014" name="PLoS Genet.">
        <title>Phylogenetically driven sequencing of extremely halophilic archaea reveals strategies for static and dynamic osmo-response.</title>
        <authorList>
            <person name="Becker E.A."/>
            <person name="Seitzer P.M."/>
            <person name="Tritt A."/>
            <person name="Larsen D."/>
            <person name="Krusor M."/>
            <person name="Yao A.I."/>
            <person name="Wu D."/>
            <person name="Madern D."/>
            <person name="Eisen J.A."/>
            <person name="Darling A.E."/>
            <person name="Facciotti M.T."/>
        </authorList>
    </citation>
    <scope>NUCLEOTIDE SEQUENCE [LARGE SCALE GENOMIC DNA]</scope>
    <source>
        <strain evidence="3">B3</strain>
        <strain evidence="5">DSM 18796 / CECT 7217 / JCM 14584 / KCTC 4019 / B3</strain>
    </source>
</reference>